<dbReference type="PANTHER" id="PTHR12048">
    <property type="entry name" value="CCAAT-BINDING FACTOR-RELATED"/>
    <property type="match status" value="1"/>
</dbReference>
<sequence>MAETWFDDSYTQLRSESPEAVNISHYEAHARKIFDKYFAVSKGEALANNLFREGKDRVTQEWLSTVLRRGTGVDRVLALAFIVKENPLSSLQHIESLLAFVSPVKKQLCMKAIDVLSNLFENFLLPSKRALIAFGNRPFKVLAKHPVALTEELTLKDAHHGLRLPRECREHILALWYFEHMLKRCYFRFLTSLENVLKGDTIPVEKTKALSMRKIVHPNSCFLDALINLVTKKPENRELAISIVVNKLGDRSRGFASSVIHKLRIMCKYPLAYSPNKPNFAETSLGHLVLQSYPRLKAMLVERIRAFLFRPNLLDRAKYYAIVLLSSMPLSRKSSRLSTPMQDVATNDTAVAAVLFRIYLSFFRASVSSQELPERLTNALLSGISRVAPYLSVEVMSENVTDVDAIFRLVHVTTNFTISLQALNFLFHFVSHQQQLRDRYYQAIKQQTALYRKLTDCSIRWTARGPFVLTLLYQSLEADADAERRAALIQRLLSICLNHPNPGFVAGSLILLEKLYLASKVNPIGAAPGQSTELRKDSQGILPTSVGVVKQSHHSNTVAFDSDEENFSDVPASDEEGDEKDAVKTDEKKTPIQLTEGAWDHRRLFEKTKKRSFRTVVGYDSSARDPRFARALNQPCWHLSLLVNHAHPTVAYFARSLMERRVFKYTGDPFEDLSVAHFMERFVYKKPKPTSIAKPGKMVVDAGARKKVHAKTLAPNSLAYKNLNPEQVPSDERFIHSYFNFIDAQSGNDEGSHGSDGSDLDEDFDQYLRRHEKGLIPDDVDEDGLSDDSDFNYTTDEGEAEAGETKEESDATDSEGEKEESNGDPVSEDEDDIGDSDIDEDDFAPSKRGDKSGRLDLNKLFVSAEEIGDLYDNQEEPESPSSKRLKWKGKKRSQSVSRKMKRRHALFVQKRQKFRHKRGSVSSGAKKPRRR</sequence>
<evidence type="ECO:0000256" key="1">
    <source>
        <dbReference type="ARBA" id="ARBA00007797"/>
    </source>
</evidence>
<proteinExistence type="inferred from homology"/>
<feature type="compositionally biased region" description="Acidic residues" evidence="2">
    <location>
        <begin position="826"/>
        <end position="843"/>
    </location>
</feature>
<accession>A0A158R7Q4</accession>
<evidence type="ECO:0000313" key="4">
    <source>
        <dbReference type="WBParaSite" id="TASK_0000422201-mRNA-1"/>
    </source>
</evidence>
<feature type="compositionally biased region" description="Acidic residues" evidence="2">
    <location>
        <begin position="778"/>
        <end position="802"/>
    </location>
</feature>
<feature type="compositionally biased region" description="Acidic residues" evidence="2">
    <location>
        <begin position="561"/>
        <end position="579"/>
    </location>
</feature>
<feature type="region of interest" description="Disordered" evidence="2">
    <location>
        <begin position="774"/>
        <end position="931"/>
    </location>
</feature>
<dbReference type="InterPro" id="IPR040155">
    <property type="entry name" value="CEBPZ/Mak21-like"/>
</dbReference>
<dbReference type="InterPro" id="IPR005612">
    <property type="entry name" value="CCAAT-binding_factor"/>
</dbReference>
<protein>
    <submittedName>
        <fullName evidence="4">CBF domain-containing protein</fullName>
    </submittedName>
</protein>
<evidence type="ECO:0000259" key="3">
    <source>
        <dbReference type="Pfam" id="PF03914"/>
    </source>
</evidence>
<reference evidence="4" key="1">
    <citation type="submission" date="2016-04" db="UniProtKB">
        <authorList>
            <consortium name="WormBaseParasite"/>
        </authorList>
    </citation>
    <scope>IDENTIFICATION</scope>
</reference>
<feature type="compositionally biased region" description="Acidic residues" evidence="2">
    <location>
        <begin position="866"/>
        <end position="878"/>
    </location>
</feature>
<dbReference type="WBParaSite" id="TASK_0000422201-mRNA-1">
    <property type="protein sequence ID" value="TASK_0000422201-mRNA-1"/>
    <property type="gene ID" value="TASK_0000422201"/>
</dbReference>
<feature type="domain" description="CCAAT-binding factor" evidence="3">
    <location>
        <begin position="419"/>
        <end position="654"/>
    </location>
</feature>
<name>A0A158R7Q4_TAEAS</name>
<feature type="region of interest" description="Disordered" evidence="2">
    <location>
        <begin position="560"/>
        <end position="589"/>
    </location>
</feature>
<feature type="compositionally biased region" description="Basic residues" evidence="2">
    <location>
        <begin position="883"/>
        <end position="919"/>
    </location>
</feature>
<evidence type="ECO:0000256" key="2">
    <source>
        <dbReference type="SAM" id="MobiDB-lite"/>
    </source>
</evidence>
<dbReference type="AlphaFoldDB" id="A0A158R7Q4"/>
<dbReference type="STRING" id="60517.A0A158R7Q4"/>
<feature type="compositionally biased region" description="Basic and acidic residues" evidence="2">
    <location>
        <begin position="580"/>
        <end position="589"/>
    </location>
</feature>
<comment type="similarity">
    <text evidence="1">Belongs to the CBF/MAK21 family.</text>
</comment>
<dbReference type="GO" id="GO:0005634">
    <property type="term" value="C:nucleus"/>
    <property type="evidence" value="ECO:0007669"/>
    <property type="project" value="TreeGrafter"/>
</dbReference>
<organism evidence="4">
    <name type="scientific">Taenia asiatica</name>
    <name type="common">Asian tapeworm</name>
    <dbReference type="NCBI Taxonomy" id="60517"/>
    <lineage>
        <taxon>Eukaryota</taxon>
        <taxon>Metazoa</taxon>
        <taxon>Spiralia</taxon>
        <taxon>Lophotrochozoa</taxon>
        <taxon>Platyhelminthes</taxon>
        <taxon>Cestoda</taxon>
        <taxon>Eucestoda</taxon>
        <taxon>Cyclophyllidea</taxon>
        <taxon>Taeniidae</taxon>
        <taxon>Taenia</taxon>
    </lineage>
</organism>
<dbReference type="PANTHER" id="PTHR12048:SF0">
    <property type="entry name" value="CCAAT_ENHANCER-BINDING PROTEIN ZETA"/>
    <property type="match status" value="1"/>
</dbReference>
<feature type="compositionally biased region" description="Basic and acidic residues" evidence="2">
    <location>
        <begin position="844"/>
        <end position="857"/>
    </location>
</feature>
<dbReference type="Pfam" id="PF03914">
    <property type="entry name" value="CBF"/>
    <property type="match status" value="1"/>
</dbReference>